<dbReference type="OrthoDB" id="265717at2759"/>
<evidence type="ECO:0000259" key="1">
    <source>
        <dbReference type="PROSITE" id="PS50280"/>
    </source>
</evidence>
<organism evidence="2 3">
    <name type="scientific">Rhynchospora breviuscula</name>
    <dbReference type="NCBI Taxonomy" id="2022672"/>
    <lineage>
        <taxon>Eukaryota</taxon>
        <taxon>Viridiplantae</taxon>
        <taxon>Streptophyta</taxon>
        <taxon>Embryophyta</taxon>
        <taxon>Tracheophyta</taxon>
        <taxon>Spermatophyta</taxon>
        <taxon>Magnoliopsida</taxon>
        <taxon>Liliopsida</taxon>
        <taxon>Poales</taxon>
        <taxon>Cyperaceae</taxon>
        <taxon>Cyperoideae</taxon>
        <taxon>Rhynchosporeae</taxon>
        <taxon>Rhynchospora</taxon>
    </lineage>
</organism>
<gene>
    <name evidence="2" type="ORF">LUZ63_003782</name>
</gene>
<dbReference type="Proteomes" id="UP001151287">
    <property type="component" value="Unassembled WGS sequence"/>
</dbReference>
<dbReference type="InterPro" id="IPR001214">
    <property type="entry name" value="SET_dom"/>
</dbReference>
<accession>A0A9Q0D1C9</accession>
<dbReference type="Gene3D" id="2.170.270.10">
    <property type="entry name" value="SET domain"/>
    <property type="match status" value="1"/>
</dbReference>
<dbReference type="InterPro" id="IPR044238">
    <property type="entry name" value="ASHR2-like"/>
</dbReference>
<proteinExistence type="predicted"/>
<dbReference type="PANTHER" id="PTHR47420">
    <property type="entry name" value="HISTONE-LYSINE N-METHYLTRANSFERASE ASHR2"/>
    <property type="match status" value="1"/>
</dbReference>
<sequence length="366" mass="41116">MSTTLDQPMPNPTGPSPPLVRLVVKPDQGRSLVAAGLIKPGQVVLVDTPPVLYPSSLASLPLFCSHCFRVLPSQPFPCPSCHVARFCSPKCLSLSHPHLLCHALPSLISGNDTWPDDLLFLLSAYSLPSSSLLQLLSLHSNSRYPDEQMPFIHSQLSSFIPPNLVPMHFSPETTSSLLSKKKTNCFLLINPMDQKFGRGPHGLGGARALGFYLWASMINHDCLPNVCLFDNIDDPTRENNTDLIFRALHEIKEGSEICRSYVVLSREYRERHSLLIEYYGFKCKCDRCKIESKWFENEGEYAEGEEEMVEREGNFPHWDLLMRYTCKCGGTLAPLPPYPDGSVSDIIECNWCGVIRKYKPPDDDPY</sequence>
<evidence type="ECO:0000313" key="3">
    <source>
        <dbReference type="Proteomes" id="UP001151287"/>
    </source>
</evidence>
<dbReference type="PROSITE" id="PS50280">
    <property type="entry name" value="SET"/>
    <property type="match status" value="1"/>
</dbReference>
<dbReference type="PANTHER" id="PTHR47420:SF3">
    <property type="entry name" value="HISTONE-LYSINE N-METHYLTRANSFERASE ASHR2"/>
    <property type="match status" value="1"/>
</dbReference>
<protein>
    <recommendedName>
        <fullName evidence="1">SET domain-containing protein</fullName>
    </recommendedName>
</protein>
<dbReference type="CDD" id="cd20071">
    <property type="entry name" value="SET_SMYD"/>
    <property type="match status" value="1"/>
</dbReference>
<dbReference type="EMBL" id="JAMQYH010000001">
    <property type="protein sequence ID" value="KAJ1704003.1"/>
    <property type="molecule type" value="Genomic_DNA"/>
</dbReference>
<dbReference type="Pfam" id="PF00856">
    <property type="entry name" value="SET"/>
    <property type="match status" value="1"/>
</dbReference>
<reference evidence="2" key="1">
    <citation type="journal article" date="2022" name="Cell">
        <title>Repeat-based holocentromeres influence genome architecture and karyotype evolution.</title>
        <authorList>
            <person name="Hofstatter P.G."/>
            <person name="Thangavel G."/>
            <person name="Lux T."/>
            <person name="Neumann P."/>
            <person name="Vondrak T."/>
            <person name="Novak P."/>
            <person name="Zhang M."/>
            <person name="Costa L."/>
            <person name="Castellani M."/>
            <person name="Scott A."/>
            <person name="Toegelov H."/>
            <person name="Fuchs J."/>
            <person name="Mata-Sucre Y."/>
            <person name="Dias Y."/>
            <person name="Vanzela A.L.L."/>
            <person name="Huettel B."/>
            <person name="Almeida C.C.S."/>
            <person name="Simkova H."/>
            <person name="Souza G."/>
            <person name="Pedrosa-Harand A."/>
            <person name="Macas J."/>
            <person name="Mayer K.F.X."/>
            <person name="Houben A."/>
            <person name="Marques A."/>
        </authorList>
    </citation>
    <scope>NUCLEOTIDE SEQUENCE</scope>
    <source>
        <strain evidence="2">RhyBre1mFocal</strain>
    </source>
</reference>
<dbReference type="AlphaFoldDB" id="A0A9Q0D1C9"/>
<comment type="caution">
    <text evidence="2">The sequence shown here is derived from an EMBL/GenBank/DDBJ whole genome shotgun (WGS) entry which is preliminary data.</text>
</comment>
<dbReference type="InterPro" id="IPR046341">
    <property type="entry name" value="SET_dom_sf"/>
</dbReference>
<dbReference type="Gene3D" id="6.10.140.2220">
    <property type="match status" value="1"/>
</dbReference>
<evidence type="ECO:0000313" key="2">
    <source>
        <dbReference type="EMBL" id="KAJ1704003.1"/>
    </source>
</evidence>
<dbReference type="Gene3D" id="1.10.220.160">
    <property type="match status" value="1"/>
</dbReference>
<dbReference type="SUPFAM" id="SSF82199">
    <property type="entry name" value="SET domain"/>
    <property type="match status" value="1"/>
</dbReference>
<feature type="domain" description="SET" evidence="1">
    <location>
        <begin position="17"/>
        <end position="262"/>
    </location>
</feature>
<dbReference type="SMART" id="SM00317">
    <property type="entry name" value="SET"/>
    <property type="match status" value="1"/>
</dbReference>
<keyword evidence="3" id="KW-1185">Reference proteome</keyword>
<name>A0A9Q0D1C9_9POAL</name>